<reference evidence="3 4" key="1">
    <citation type="submission" date="2021-01" db="EMBL/GenBank/DDBJ databases">
        <title>Belnapia mucosa sp. nov. and Belnapia arida sp. nov., isolated from the Tabernas Desert (Almeria, Spain).</title>
        <authorList>
            <person name="Molina-Menor E."/>
            <person name="Vidal-Verdu A."/>
            <person name="Calonge A."/>
            <person name="Satari L."/>
            <person name="Pereto Magraner J."/>
            <person name="Porcar Miralles M."/>
        </authorList>
    </citation>
    <scope>NUCLEOTIDE SEQUENCE [LARGE SCALE GENOMIC DNA]</scope>
    <source>
        <strain evidence="3 4">T6</strain>
    </source>
</reference>
<evidence type="ECO:0000256" key="2">
    <source>
        <dbReference type="SAM" id="Phobius"/>
    </source>
</evidence>
<evidence type="ECO:0000313" key="4">
    <source>
        <dbReference type="Proteomes" id="UP000606490"/>
    </source>
</evidence>
<feature type="transmembrane region" description="Helical" evidence="2">
    <location>
        <begin position="68"/>
        <end position="88"/>
    </location>
</feature>
<name>A0ABS1UZG9_9PROT</name>
<proteinExistence type="predicted"/>
<keyword evidence="1" id="KW-0175">Coiled coil</keyword>
<gene>
    <name evidence="3" type="ORF">JMJ55_05185</name>
</gene>
<accession>A0ABS1UZG9</accession>
<feature type="transmembrane region" description="Helical" evidence="2">
    <location>
        <begin position="94"/>
        <end position="117"/>
    </location>
</feature>
<keyword evidence="4" id="KW-1185">Reference proteome</keyword>
<keyword evidence="2" id="KW-0472">Membrane</keyword>
<sequence>MPEATTSDSAAHRWFGHKAHDLGPAERLVLAAAKQRSVISRNVERDFAGELTFGQRIADRVAEFGGSWSFIIAFGLFLLAWTVLNALLPRPFDAYPYIFLNLLLSMIAALQAPIIMMSQNRQAARDRLDAAHDYEVNLKAEIEIMALHEKLDQLRTREIEALLARQQEQIELLTRLLQERRG</sequence>
<organism evidence="3 4">
    <name type="scientific">Belnapia mucosa</name>
    <dbReference type="NCBI Taxonomy" id="2804532"/>
    <lineage>
        <taxon>Bacteria</taxon>
        <taxon>Pseudomonadati</taxon>
        <taxon>Pseudomonadota</taxon>
        <taxon>Alphaproteobacteria</taxon>
        <taxon>Acetobacterales</taxon>
        <taxon>Roseomonadaceae</taxon>
        <taxon>Belnapia</taxon>
    </lineage>
</organism>
<dbReference type="Pfam" id="PF06210">
    <property type="entry name" value="DUF1003"/>
    <property type="match status" value="1"/>
</dbReference>
<dbReference type="EMBL" id="JAEUXJ010000002">
    <property type="protein sequence ID" value="MBL6454707.1"/>
    <property type="molecule type" value="Genomic_DNA"/>
</dbReference>
<dbReference type="Proteomes" id="UP000606490">
    <property type="component" value="Unassembled WGS sequence"/>
</dbReference>
<keyword evidence="2" id="KW-1133">Transmembrane helix</keyword>
<dbReference type="PANTHER" id="PTHR41386">
    <property type="entry name" value="INTEGRAL MEMBRANE PROTEIN-RELATED"/>
    <property type="match status" value="1"/>
</dbReference>
<protein>
    <submittedName>
        <fullName evidence="3">DUF1003 domain-containing protein</fullName>
    </submittedName>
</protein>
<keyword evidence="2" id="KW-0812">Transmembrane</keyword>
<comment type="caution">
    <text evidence="3">The sequence shown here is derived from an EMBL/GenBank/DDBJ whole genome shotgun (WGS) entry which is preliminary data.</text>
</comment>
<dbReference type="RefSeq" id="WP_202824453.1">
    <property type="nucleotide sequence ID" value="NZ_JAEUXJ010000002.1"/>
</dbReference>
<evidence type="ECO:0000313" key="3">
    <source>
        <dbReference type="EMBL" id="MBL6454707.1"/>
    </source>
</evidence>
<dbReference type="PANTHER" id="PTHR41386:SF1">
    <property type="entry name" value="MEMBRANE PROTEIN"/>
    <property type="match status" value="1"/>
</dbReference>
<dbReference type="InterPro" id="IPR010406">
    <property type="entry name" value="DUF1003"/>
</dbReference>
<evidence type="ECO:0000256" key="1">
    <source>
        <dbReference type="SAM" id="Coils"/>
    </source>
</evidence>
<feature type="coiled-coil region" evidence="1">
    <location>
        <begin position="137"/>
        <end position="176"/>
    </location>
</feature>